<feature type="domain" description="Aspartate/ornithine carbamoyltransferase carbamoyl-P binding" evidence="10">
    <location>
        <begin position="2"/>
        <end position="141"/>
    </location>
</feature>
<dbReference type="InterPro" id="IPR002082">
    <property type="entry name" value="Asp_carbamoyltransf"/>
</dbReference>
<comment type="caution">
    <text evidence="11">The sequence shown here is derived from an EMBL/GenBank/DDBJ whole genome shotgun (WGS) entry which is preliminary data.</text>
</comment>
<dbReference type="PANTHER" id="PTHR45753:SF6">
    <property type="entry name" value="ASPARTATE CARBAMOYLTRANSFERASE"/>
    <property type="match status" value="1"/>
</dbReference>
<evidence type="ECO:0000256" key="5">
    <source>
        <dbReference type="ARBA" id="ARBA00043884"/>
    </source>
</evidence>
<evidence type="ECO:0000256" key="7">
    <source>
        <dbReference type="HAMAP-Rule" id="MF_00001"/>
    </source>
</evidence>
<dbReference type="Pfam" id="PF00185">
    <property type="entry name" value="OTCace"/>
    <property type="match status" value="1"/>
</dbReference>
<keyword evidence="12" id="KW-1185">Reference proteome</keyword>
<dbReference type="InterPro" id="IPR006132">
    <property type="entry name" value="Asp/Orn_carbamoyltranf_P-bd"/>
</dbReference>
<feature type="binding site" evidence="7">
    <location>
        <position position="80"/>
    </location>
    <ligand>
        <name>L-aspartate</name>
        <dbReference type="ChEBI" id="CHEBI:29991"/>
    </ligand>
</feature>
<evidence type="ECO:0000256" key="6">
    <source>
        <dbReference type="ARBA" id="ARBA00048859"/>
    </source>
</evidence>
<evidence type="ECO:0000259" key="10">
    <source>
        <dbReference type="Pfam" id="PF02729"/>
    </source>
</evidence>
<dbReference type="PRINTS" id="PR00100">
    <property type="entry name" value="AOTCASE"/>
</dbReference>
<feature type="binding site" evidence="7">
    <location>
        <position position="101"/>
    </location>
    <ligand>
        <name>carbamoyl phosphate</name>
        <dbReference type="ChEBI" id="CHEBI:58228"/>
    </ligand>
</feature>
<comment type="catalytic activity">
    <reaction evidence="6 7">
        <text>carbamoyl phosphate + L-aspartate = N-carbamoyl-L-aspartate + phosphate + H(+)</text>
        <dbReference type="Rhea" id="RHEA:20013"/>
        <dbReference type="ChEBI" id="CHEBI:15378"/>
        <dbReference type="ChEBI" id="CHEBI:29991"/>
        <dbReference type="ChEBI" id="CHEBI:32814"/>
        <dbReference type="ChEBI" id="CHEBI:43474"/>
        <dbReference type="ChEBI" id="CHEBI:58228"/>
        <dbReference type="EC" id="2.1.3.2"/>
    </reaction>
</comment>
<evidence type="ECO:0000256" key="1">
    <source>
        <dbReference type="ARBA" id="ARBA00004852"/>
    </source>
</evidence>
<feature type="binding site" evidence="7">
    <location>
        <position position="129"/>
    </location>
    <ligand>
        <name>carbamoyl phosphate</name>
        <dbReference type="ChEBI" id="CHEBI:58228"/>
    </ligand>
</feature>
<evidence type="ECO:0000259" key="9">
    <source>
        <dbReference type="Pfam" id="PF00185"/>
    </source>
</evidence>
<accession>A0ABT9NAG7</accession>
<dbReference type="Gene3D" id="3.40.50.1370">
    <property type="entry name" value="Aspartate/ornithine carbamoyltransferase"/>
    <property type="match status" value="2"/>
</dbReference>
<feature type="binding site" evidence="7">
    <location>
        <position position="264"/>
    </location>
    <ligand>
        <name>carbamoyl phosphate</name>
        <dbReference type="ChEBI" id="CHEBI:58228"/>
    </ligand>
</feature>
<dbReference type="Pfam" id="PF02729">
    <property type="entry name" value="OTCace_N"/>
    <property type="match status" value="1"/>
</dbReference>
<dbReference type="HAMAP" id="MF_00001">
    <property type="entry name" value="Asp_carb_tr"/>
    <property type="match status" value="1"/>
</dbReference>
<feature type="binding site" evidence="7">
    <location>
        <position position="132"/>
    </location>
    <ligand>
        <name>carbamoyl phosphate</name>
        <dbReference type="ChEBI" id="CHEBI:58228"/>
    </ligand>
</feature>
<name>A0ABT9NAG7_9ACTO</name>
<comment type="function">
    <text evidence="5 7">Catalyzes the condensation of carbamoyl phosphate and aspartate to form carbamoyl aspartate and inorganic phosphate, the committed step in the de novo pyrimidine nucleotide biosynthesis pathway.</text>
</comment>
<protein>
    <recommendedName>
        <fullName evidence="7">Aspartate carbamoyltransferase</fullName>
        <ecNumber evidence="7">2.1.3.2</ecNumber>
    </recommendedName>
    <alternativeName>
        <fullName evidence="7">Aspartate transcarbamylase</fullName>
        <shortName evidence="7">ATCase</shortName>
    </alternativeName>
</protein>
<feature type="binding site" evidence="7">
    <location>
        <position position="52"/>
    </location>
    <ligand>
        <name>carbamoyl phosphate</name>
        <dbReference type="ChEBI" id="CHEBI:58228"/>
    </ligand>
</feature>
<feature type="binding site" evidence="7">
    <location>
        <position position="263"/>
    </location>
    <ligand>
        <name>carbamoyl phosphate</name>
        <dbReference type="ChEBI" id="CHEBI:58228"/>
    </ligand>
</feature>
<sequence length="358" mass="39152">MRSIIDIADFTLEEIRQLIATGEEIAANPGAWADRARGKLLATLFFEPSTRTRLSFEAAMARLGGATISVADGGSSGAAKGETVADTARVVGEYADLLTIRHPADGSALVAAEAATVPVVNSGDGGHFHPTQTLTELLTIHREFGRFGHLTVAFAGDLHYSRTVHSLISALSRFEGNRIVAVSPPELALGERTVRHLRANGTEVIEVSSLAEAVSQADALYMTRIQKERFGDPVMYERLKEVFVLDADVMRYAKPDMIVMHPLPRVNEIAMDVDSDPRARYFSQTRDGMLIRMALIDFLLRDAEARTEPEVRPERIREQAPAGDCPNPRCITRSDRSAVPFAYASPEGARCGFCDTRL</sequence>
<comment type="subunit">
    <text evidence="7">Heterododecamer (2C3:3R2) of six catalytic PyrB chains organized as two trimers (C3), and six regulatory PyrI chains organized as three dimers (R2).</text>
</comment>
<evidence type="ECO:0000256" key="8">
    <source>
        <dbReference type="SAM" id="MobiDB-lite"/>
    </source>
</evidence>
<evidence type="ECO:0000256" key="4">
    <source>
        <dbReference type="ARBA" id="ARBA00022975"/>
    </source>
</evidence>
<evidence type="ECO:0000313" key="12">
    <source>
        <dbReference type="Proteomes" id="UP001235966"/>
    </source>
</evidence>
<dbReference type="RefSeq" id="WP_278058150.1">
    <property type="nucleotide sequence ID" value="NZ_CP121247.1"/>
</dbReference>
<proteinExistence type="inferred from homology"/>
<dbReference type="SUPFAM" id="SSF53671">
    <property type="entry name" value="Aspartate/ornithine carbamoyltransferase"/>
    <property type="match status" value="1"/>
</dbReference>
<dbReference type="NCBIfam" id="NF002032">
    <property type="entry name" value="PRK00856.1"/>
    <property type="match status" value="1"/>
</dbReference>
<reference evidence="11 12" key="1">
    <citation type="submission" date="2023-07" db="EMBL/GenBank/DDBJ databases">
        <title>Sequencing the genomes of 1000 actinobacteria strains.</title>
        <authorList>
            <person name="Klenk H.-P."/>
        </authorList>
    </citation>
    <scope>NUCLEOTIDE SEQUENCE [LARGE SCALE GENOMIC DNA]</scope>
    <source>
        <strain evidence="11 12">DSM 102162</strain>
    </source>
</reference>
<dbReference type="Proteomes" id="UP001235966">
    <property type="component" value="Unassembled WGS sequence"/>
</dbReference>
<dbReference type="EMBL" id="JAUSQW010000001">
    <property type="protein sequence ID" value="MDP9800722.1"/>
    <property type="molecule type" value="Genomic_DNA"/>
</dbReference>
<dbReference type="InterPro" id="IPR036901">
    <property type="entry name" value="Asp/Orn_carbamoylTrfase_sf"/>
</dbReference>
<evidence type="ECO:0000256" key="3">
    <source>
        <dbReference type="ARBA" id="ARBA00022679"/>
    </source>
</evidence>
<feature type="compositionally biased region" description="Basic and acidic residues" evidence="8">
    <location>
        <begin position="309"/>
        <end position="318"/>
    </location>
</feature>
<dbReference type="SUPFAM" id="SSF57825">
    <property type="entry name" value="Aspartate carbamoyltransferase, Regulatory-chain, C-terminal domain"/>
    <property type="match status" value="1"/>
</dbReference>
<organism evidence="11 12">
    <name type="scientific">Arcanobacterium wilhelmae</name>
    <dbReference type="NCBI Taxonomy" id="1803177"/>
    <lineage>
        <taxon>Bacteria</taxon>
        <taxon>Bacillati</taxon>
        <taxon>Actinomycetota</taxon>
        <taxon>Actinomycetes</taxon>
        <taxon>Actinomycetales</taxon>
        <taxon>Actinomycetaceae</taxon>
        <taxon>Arcanobacterium</taxon>
    </lineage>
</organism>
<feature type="binding site" evidence="7">
    <location>
        <position position="224"/>
    </location>
    <ligand>
        <name>L-aspartate</name>
        <dbReference type="ChEBI" id="CHEBI:29991"/>
    </ligand>
</feature>
<gene>
    <name evidence="7" type="primary">pyrB</name>
    <name evidence="11" type="ORF">J2S49_000798</name>
</gene>
<dbReference type="PRINTS" id="PR00101">
    <property type="entry name" value="ATCASE"/>
</dbReference>
<keyword evidence="4 7" id="KW-0665">Pyrimidine biosynthesis</keyword>
<dbReference type="PROSITE" id="PS00097">
    <property type="entry name" value="CARBAMOYLTRANSFERASE"/>
    <property type="match status" value="1"/>
</dbReference>
<evidence type="ECO:0000313" key="11">
    <source>
        <dbReference type="EMBL" id="MDP9800722.1"/>
    </source>
</evidence>
<dbReference type="InterPro" id="IPR006130">
    <property type="entry name" value="Asp/Orn_carbamoylTrfase"/>
</dbReference>
<dbReference type="NCBIfam" id="TIGR00670">
    <property type="entry name" value="asp_carb_tr"/>
    <property type="match status" value="1"/>
</dbReference>
<comment type="pathway">
    <text evidence="1 7">Pyrimidine metabolism; UMP biosynthesis via de novo pathway; (S)-dihydroorotate from bicarbonate: step 2/3.</text>
</comment>
<comment type="similarity">
    <text evidence="2 7">Belongs to the aspartate/ornithine carbamoyltransferase superfamily. ATCase family.</text>
</comment>
<feature type="region of interest" description="Disordered" evidence="8">
    <location>
        <begin position="309"/>
        <end position="329"/>
    </location>
</feature>
<dbReference type="InterPro" id="IPR006131">
    <property type="entry name" value="Asp_carbamoyltransf_Asp/Orn-bd"/>
</dbReference>
<feature type="binding site" evidence="7">
    <location>
        <position position="51"/>
    </location>
    <ligand>
        <name>carbamoyl phosphate</name>
        <dbReference type="ChEBI" id="CHEBI:58228"/>
    </ligand>
</feature>
<dbReference type="InterPro" id="IPR036792">
    <property type="entry name" value="Asp_carbatrfase_reg_C_sf"/>
</dbReference>
<feature type="domain" description="Aspartate/ornithine carbamoyltransferase Asp/Orn-binding" evidence="9">
    <location>
        <begin position="150"/>
        <end position="298"/>
    </location>
</feature>
<feature type="binding site" evidence="7">
    <location>
        <position position="162"/>
    </location>
    <ligand>
        <name>L-aspartate</name>
        <dbReference type="ChEBI" id="CHEBI:29991"/>
    </ligand>
</feature>
<dbReference type="EC" id="2.1.3.2" evidence="7"/>
<dbReference type="GO" id="GO:0004070">
    <property type="term" value="F:aspartate carbamoyltransferase activity"/>
    <property type="evidence" value="ECO:0007669"/>
    <property type="project" value="UniProtKB-EC"/>
</dbReference>
<evidence type="ECO:0000256" key="2">
    <source>
        <dbReference type="ARBA" id="ARBA00008896"/>
    </source>
</evidence>
<keyword evidence="3 7" id="KW-0808">Transferase</keyword>
<dbReference type="PANTHER" id="PTHR45753">
    <property type="entry name" value="ORNITHINE CARBAMOYLTRANSFERASE, MITOCHONDRIAL"/>
    <property type="match status" value="1"/>
</dbReference>